<name>A0A9D9IC21_9SPIO</name>
<dbReference type="SUPFAM" id="SSF56801">
    <property type="entry name" value="Acetyl-CoA synthetase-like"/>
    <property type="match status" value="1"/>
</dbReference>
<dbReference type="AlphaFoldDB" id="A0A9D9IC21"/>
<comment type="caution">
    <text evidence="2">The sequence shown here is derived from an EMBL/GenBank/DDBJ whole genome shotgun (WGS) entry which is preliminary data.</text>
</comment>
<evidence type="ECO:0000313" key="3">
    <source>
        <dbReference type="Proteomes" id="UP000810292"/>
    </source>
</evidence>
<dbReference type="Proteomes" id="UP000810292">
    <property type="component" value="Unassembled WGS sequence"/>
</dbReference>
<dbReference type="InterPro" id="IPR000873">
    <property type="entry name" value="AMP-dep_synth/lig_dom"/>
</dbReference>
<keyword evidence="2" id="KW-0436">Ligase</keyword>
<dbReference type="Gene3D" id="3.40.50.12780">
    <property type="entry name" value="N-terminal domain of ligase-like"/>
    <property type="match status" value="2"/>
</dbReference>
<dbReference type="Pfam" id="PF00501">
    <property type="entry name" value="AMP-binding"/>
    <property type="match status" value="1"/>
</dbReference>
<dbReference type="InterPro" id="IPR020845">
    <property type="entry name" value="AMP-binding_CS"/>
</dbReference>
<proteinExistence type="predicted"/>
<sequence>MYRTIVQLFDERVKENPSAYIQMGKNEKGAFIPKTLIQLQEESRAIAAYLRSHGVKRGDNIGIISDNRPEWLAADLGILALGCADVPRGRDAMPYEVKHILSVTDAAVAFAENKDQCDKILSLRADLPTLKMIILIEGEEESRDGVDVVRYCDAVNEGIQLLDNGMRSDIEHQIALGGEDETATIIFTSGTTGLPKGVMLTHRNMIYQLGEIDKIIDFKPGWKWLSVLPVWHSFERIIQYVAIYERSILAYSKPIGKIMLTDLVRINPELMCSVPRIWETVKAGVNQMLKQKKPFEQKAFAFFLAAAKKYRKAEDMVFGLNPRFSRTPAVFEKIVGFIPYVFLGLIYKIGDKMAFRQIKEKFGTSFIAGISGGGSMPKDVDEFFNAIGVKLLNGYGMTETAPVIGVQTYPRSERGFMHPFLGTELRVVSTEDGHILKPGEKGELLVRGPQIMKGYYKDPERTARIIDKEGFLHTGDLAILDIHGEFSIVGRVKDTIVLSGGENIEPVPIEAALQESEYIETAVVVGQDEKYLGALIVLAEKNVERYLKDNRIPYVSRSGLSEMEEVRLLIASEIAAHVSRDKGFKAFEQISRFVLLDESFQVGRELSAKQEVKRAEIQKLYKDKIESIFR</sequence>
<dbReference type="InterPro" id="IPR045851">
    <property type="entry name" value="AMP-bd_C_sf"/>
</dbReference>
<dbReference type="EMBL" id="JADIMF010000074">
    <property type="protein sequence ID" value="MBO8469089.1"/>
    <property type="molecule type" value="Genomic_DNA"/>
</dbReference>
<dbReference type="InterPro" id="IPR052987">
    <property type="entry name" value="Chloroplast_AMP-bd_Enzymes"/>
</dbReference>
<reference evidence="2" key="2">
    <citation type="journal article" date="2021" name="PeerJ">
        <title>Extensive microbial diversity within the chicken gut microbiome revealed by metagenomics and culture.</title>
        <authorList>
            <person name="Gilroy R."/>
            <person name="Ravi A."/>
            <person name="Getino M."/>
            <person name="Pursley I."/>
            <person name="Horton D.L."/>
            <person name="Alikhan N.F."/>
            <person name="Baker D."/>
            <person name="Gharbi K."/>
            <person name="Hall N."/>
            <person name="Watson M."/>
            <person name="Adriaenssens E.M."/>
            <person name="Foster-Nyarko E."/>
            <person name="Jarju S."/>
            <person name="Secka A."/>
            <person name="Antonio M."/>
            <person name="Oren A."/>
            <person name="Chaudhuri R.R."/>
            <person name="La Ragione R."/>
            <person name="Hildebrand F."/>
            <person name="Pallen M.J."/>
        </authorList>
    </citation>
    <scope>NUCLEOTIDE SEQUENCE</scope>
    <source>
        <strain evidence="2">14700</strain>
    </source>
</reference>
<dbReference type="GO" id="GO:0016874">
    <property type="term" value="F:ligase activity"/>
    <property type="evidence" value="ECO:0007669"/>
    <property type="project" value="UniProtKB-KW"/>
</dbReference>
<organism evidence="2 3">
    <name type="scientific">Candidatus Ornithospirochaeta stercoravium</name>
    <dbReference type="NCBI Taxonomy" id="2840897"/>
    <lineage>
        <taxon>Bacteria</taxon>
        <taxon>Pseudomonadati</taxon>
        <taxon>Spirochaetota</taxon>
        <taxon>Spirochaetia</taxon>
        <taxon>Spirochaetales</taxon>
        <taxon>Spirochaetaceae</taxon>
        <taxon>Spirochaetaceae incertae sedis</taxon>
        <taxon>Candidatus Ornithospirochaeta</taxon>
    </lineage>
</organism>
<dbReference type="InterPro" id="IPR042099">
    <property type="entry name" value="ANL_N_sf"/>
</dbReference>
<dbReference type="Pfam" id="PF23562">
    <property type="entry name" value="AMP-binding_C_3"/>
    <property type="match status" value="1"/>
</dbReference>
<evidence type="ECO:0000259" key="1">
    <source>
        <dbReference type="Pfam" id="PF00501"/>
    </source>
</evidence>
<evidence type="ECO:0000313" key="2">
    <source>
        <dbReference type="EMBL" id="MBO8469089.1"/>
    </source>
</evidence>
<dbReference type="PANTHER" id="PTHR43813:SF1">
    <property type="entry name" value="ACYL-ACTIVATING ENZYME 16, CHLOROPLASTIC-RELATED"/>
    <property type="match status" value="1"/>
</dbReference>
<reference evidence="2" key="1">
    <citation type="submission" date="2020-10" db="EMBL/GenBank/DDBJ databases">
        <authorList>
            <person name="Gilroy R."/>
        </authorList>
    </citation>
    <scope>NUCLEOTIDE SEQUENCE</scope>
    <source>
        <strain evidence="2">14700</strain>
    </source>
</reference>
<protein>
    <submittedName>
        <fullName evidence="2">Long-chain fatty acid--CoA ligase</fullName>
    </submittedName>
</protein>
<dbReference type="Gene3D" id="3.30.300.30">
    <property type="match status" value="1"/>
</dbReference>
<dbReference type="PROSITE" id="PS00455">
    <property type="entry name" value="AMP_BINDING"/>
    <property type="match status" value="1"/>
</dbReference>
<accession>A0A9D9IC21</accession>
<gene>
    <name evidence="2" type="ORF">IAA72_04830</name>
</gene>
<dbReference type="PANTHER" id="PTHR43813">
    <property type="entry name" value="ACYL-ACTIVATING ENZYME 16, CHLOROPLASTIC-RELATED"/>
    <property type="match status" value="1"/>
</dbReference>
<feature type="domain" description="AMP-dependent synthetase/ligase" evidence="1">
    <location>
        <begin position="35"/>
        <end position="456"/>
    </location>
</feature>